<feature type="DNA-binding region" description="HMG box" evidence="4">
    <location>
        <begin position="141"/>
        <end position="209"/>
    </location>
</feature>
<comment type="caution">
    <text evidence="7">The sequence shown here is derived from an EMBL/GenBank/DDBJ whole genome shotgun (WGS) entry which is preliminary data.</text>
</comment>
<keyword evidence="2 4" id="KW-0238">DNA-binding</keyword>
<keyword evidence="4" id="KW-0539">Nucleus</keyword>
<dbReference type="PANTHER" id="PTHR10270:SF161">
    <property type="entry name" value="SEX-DETERMINING REGION Y PROTEIN"/>
    <property type="match status" value="1"/>
</dbReference>
<dbReference type="FunFam" id="1.10.30.10:FF:000041">
    <property type="entry name" value="HMG box family protein"/>
    <property type="match status" value="1"/>
</dbReference>
<dbReference type="SMART" id="SM00398">
    <property type="entry name" value="HMG"/>
    <property type="match status" value="1"/>
</dbReference>
<dbReference type="InterPro" id="IPR036910">
    <property type="entry name" value="HMG_box_dom_sf"/>
</dbReference>
<name>A0A8H4UVC5_9HYPO</name>
<evidence type="ECO:0000256" key="1">
    <source>
        <dbReference type="ARBA" id="ARBA00023015"/>
    </source>
</evidence>
<dbReference type="InterPro" id="IPR009071">
    <property type="entry name" value="HMG_box_dom"/>
</dbReference>
<dbReference type="CDD" id="cd01389">
    <property type="entry name" value="HMG-box_ROX1-like"/>
    <property type="match status" value="1"/>
</dbReference>
<dbReference type="PROSITE" id="PS50118">
    <property type="entry name" value="HMG_BOX_2"/>
    <property type="match status" value="1"/>
</dbReference>
<proteinExistence type="predicted"/>
<dbReference type="GO" id="GO:0005634">
    <property type="term" value="C:nucleus"/>
    <property type="evidence" value="ECO:0007669"/>
    <property type="project" value="UniProtKB-UniRule"/>
</dbReference>
<reference evidence="7" key="1">
    <citation type="journal article" date="2020" name="BMC Genomics">
        <title>Correction to: Identification and distribution of gene clusters required for synthesis of sphingolipid metabolism inhibitors in diverse species of the filamentous fungus Fusarium.</title>
        <authorList>
            <person name="Kim H.S."/>
            <person name="Lohmar J.M."/>
            <person name="Busman M."/>
            <person name="Brown D.W."/>
            <person name="Naumann T.A."/>
            <person name="Divon H.H."/>
            <person name="Lysoe E."/>
            <person name="Uhlig S."/>
            <person name="Proctor R.H."/>
        </authorList>
    </citation>
    <scope>NUCLEOTIDE SEQUENCE</scope>
    <source>
        <strain evidence="7">NRRL 22465</strain>
    </source>
</reference>
<dbReference type="SUPFAM" id="SSF47095">
    <property type="entry name" value="HMG-box"/>
    <property type="match status" value="1"/>
</dbReference>
<feature type="region of interest" description="Disordered" evidence="5">
    <location>
        <begin position="200"/>
        <end position="252"/>
    </location>
</feature>
<keyword evidence="8" id="KW-1185">Reference proteome</keyword>
<dbReference type="PANTHER" id="PTHR10270">
    <property type="entry name" value="SOX TRANSCRIPTION FACTOR"/>
    <property type="match status" value="1"/>
</dbReference>
<evidence type="ECO:0000256" key="2">
    <source>
        <dbReference type="ARBA" id="ARBA00023125"/>
    </source>
</evidence>
<dbReference type="Proteomes" id="UP000635477">
    <property type="component" value="Unassembled WGS sequence"/>
</dbReference>
<evidence type="ECO:0000313" key="8">
    <source>
        <dbReference type="Proteomes" id="UP000635477"/>
    </source>
</evidence>
<protein>
    <recommendedName>
        <fullName evidence="6">HMG box domain-containing protein</fullName>
    </recommendedName>
</protein>
<evidence type="ECO:0000259" key="6">
    <source>
        <dbReference type="PROSITE" id="PS50118"/>
    </source>
</evidence>
<dbReference type="GO" id="GO:0000978">
    <property type="term" value="F:RNA polymerase II cis-regulatory region sequence-specific DNA binding"/>
    <property type="evidence" value="ECO:0007669"/>
    <property type="project" value="TreeGrafter"/>
</dbReference>
<sequence length="252" mass="28674">MSSFTTALPNATAEPTPVFSKFTPDTMNMVWECLRAEFQQSVDVLKIHGFLYRQFDDGAKIYFARMIMKLVKERVMYCYDGNGDDCVYLGAPRHFATDAGLVINPAGSTYPVWIRRPEGVAKRQLVEEPKAKPVPAKQAKIPRPPNAYILYRKERHSMVKDMNPGITNNEISQVLGKCWNMESREVRAKYKDQAEVIKQNHREKHPGYQYKPRRPYEKRRRNTTSSGTEGDASAVATQFNFPELGGVASTST</sequence>
<evidence type="ECO:0000256" key="4">
    <source>
        <dbReference type="PROSITE-ProRule" id="PRU00267"/>
    </source>
</evidence>
<dbReference type="InterPro" id="IPR050140">
    <property type="entry name" value="SRY-related_HMG-box_TF-like"/>
</dbReference>
<accession>A0A8H4UVC5</accession>
<dbReference type="OrthoDB" id="6247875at2759"/>
<dbReference type="GO" id="GO:0000122">
    <property type="term" value="P:negative regulation of transcription by RNA polymerase II"/>
    <property type="evidence" value="ECO:0007669"/>
    <property type="project" value="TreeGrafter"/>
</dbReference>
<dbReference type="EMBL" id="JABEYC010000020">
    <property type="protein sequence ID" value="KAF4984448.1"/>
    <property type="molecule type" value="Genomic_DNA"/>
</dbReference>
<dbReference type="GO" id="GO:0030154">
    <property type="term" value="P:cell differentiation"/>
    <property type="evidence" value="ECO:0007669"/>
    <property type="project" value="TreeGrafter"/>
</dbReference>
<keyword evidence="3" id="KW-0804">Transcription</keyword>
<dbReference type="Gene3D" id="1.10.30.10">
    <property type="entry name" value="High mobility group box domain"/>
    <property type="match status" value="1"/>
</dbReference>
<reference evidence="7" key="2">
    <citation type="submission" date="2020-05" db="EMBL/GenBank/DDBJ databases">
        <authorList>
            <person name="Kim H.-S."/>
            <person name="Proctor R.H."/>
            <person name="Brown D.W."/>
        </authorList>
    </citation>
    <scope>NUCLEOTIDE SEQUENCE</scope>
    <source>
        <strain evidence="7">NRRL 22465</strain>
    </source>
</reference>
<keyword evidence="1" id="KW-0805">Transcription regulation</keyword>
<feature type="compositionally biased region" description="Basic residues" evidence="5">
    <location>
        <begin position="211"/>
        <end position="222"/>
    </location>
</feature>
<evidence type="ECO:0000313" key="7">
    <source>
        <dbReference type="EMBL" id="KAF4984448.1"/>
    </source>
</evidence>
<dbReference type="AlphaFoldDB" id="A0A8H4UVC5"/>
<evidence type="ECO:0000256" key="3">
    <source>
        <dbReference type="ARBA" id="ARBA00023163"/>
    </source>
</evidence>
<dbReference type="GO" id="GO:0001228">
    <property type="term" value="F:DNA-binding transcription activator activity, RNA polymerase II-specific"/>
    <property type="evidence" value="ECO:0007669"/>
    <property type="project" value="TreeGrafter"/>
</dbReference>
<gene>
    <name evidence="7" type="ORF">FZEAL_411</name>
</gene>
<organism evidence="7 8">
    <name type="scientific">Fusarium zealandicum</name>
    <dbReference type="NCBI Taxonomy" id="1053134"/>
    <lineage>
        <taxon>Eukaryota</taxon>
        <taxon>Fungi</taxon>
        <taxon>Dikarya</taxon>
        <taxon>Ascomycota</taxon>
        <taxon>Pezizomycotina</taxon>
        <taxon>Sordariomycetes</taxon>
        <taxon>Hypocreomycetidae</taxon>
        <taxon>Hypocreales</taxon>
        <taxon>Nectriaceae</taxon>
        <taxon>Fusarium</taxon>
        <taxon>Fusarium staphyleae species complex</taxon>
    </lineage>
</organism>
<feature type="domain" description="HMG box" evidence="6">
    <location>
        <begin position="141"/>
        <end position="209"/>
    </location>
</feature>
<evidence type="ECO:0000256" key="5">
    <source>
        <dbReference type="SAM" id="MobiDB-lite"/>
    </source>
</evidence>
<dbReference type="Pfam" id="PF00505">
    <property type="entry name" value="HMG_box"/>
    <property type="match status" value="1"/>
</dbReference>